<reference evidence="1 2" key="1">
    <citation type="journal article" date="2000" name="Nucleic Acids Res.">
        <title>Complete genome sequence of the alkaliphilic bacterium Bacillus halodurans and genomic sequence comparison with Bacillus subtilis.</title>
        <authorList>
            <person name="Takami H."/>
            <person name="Nakasone K."/>
            <person name="Takaki Y."/>
            <person name="Maeno G."/>
            <person name="Sasaki R."/>
            <person name="Masui N."/>
            <person name="Fuji F."/>
            <person name="Hirama C."/>
            <person name="Nakamura Y."/>
            <person name="Ogasawara N."/>
            <person name="Kuhara S."/>
            <person name="Horikoshi K."/>
        </authorList>
    </citation>
    <scope>NUCLEOTIDE SEQUENCE [LARGE SCALE GENOMIC DNA]</scope>
    <source>
        <strain evidence="2">ATCC BAA-125 / DSM 18197 / FERM 7344 / JCM 9153 / C-125</strain>
    </source>
</reference>
<gene>
    <name evidence="1" type="ordered locus">BH2106</name>
</gene>
<organism evidence="1 2">
    <name type="scientific">Halalkalibacterium halodurans (strain ATCC BAA-125 / DSM 18197 / FERM 7344 / JCM 9153 / C-125)</name>
    <name type="common">Bacillus halodurans</name>
    <dbReference type="NCBI Taxonomy" id="272558"/>
    <lineage>
        <taxon>Bacteria</taxon>
        <taxon>Bacillati</taxon>
        <taxon>Bacillota</taxon>
        <taxon>Bacilli</taxon>
        <taxon>Bacillales</taxon>
        <taxon>Bacillaceae</taxon>
        <taxon>Halalkalibacterium (ex Joshi et al. 2022)</taxon>
    </lineage>
</organism>
<dbReference type="AlphaFoldDB" id="Q9KB29"/>
<accession>Q9KB29</accession>
<dbReference type="KEGG" id="bha:BH2106"/>
<keyword evidence="2" id="KW-1185">Reference proteome</keyword>
<protein>
    <submittedName>
        <fullName evidence="1">BH2106 protein</fullName>
    </submittedName>
</protein>
<sequence length="36" mass="4169">MKETKDHSLKNIVFGRGLAEFLNFFGKNYSLLSLFC</sequence>
<dbReference type="PIR" id="B83913">
    <property type="entry name" value="B83913"/>
</dbReference>
<dbReference type="Proteomes" id="UP000001258">
    <property type="component" value="Chromosome"/>
</dbReference>
<dbReference type="HOGENOM" id="CLU_3354493_0_0_9"/>
<name>Q9KB29_HALH5</name>
<evidence type="ECO:0000313" key="1">
    <source>
        <dbReference type="EMBL" id="BAB05825.1"/>
    </source>
</evidence>
<proteinExistence type="predicted"/>
<dbReference type="STRING" id="272558.gene:10728004"/>
<dbReference type="EMBL" id="BA000004">
    <property type="protein sequence ID" value="BAB05825.1"/>
    <property type="molecule type" value="Genomic_DNA"/>
</dbReference>
<evidence type="ECO:0000313" key="2">
    <source>
        <dbReference type="Proteomes" id="UP000001258"/>
    </source>
</evidence>